<dbReference type="EC" id="3.1.26.5" evidence="7"/>
<evidence type="ECO:0000256" key="3">
    <source>
        <dbReference type="ARBA" id="ARBA00022722"/>
    </source>
</evidence>
<evidence type="ECO:0000256" key="6">
    <source>
        <dbReference type="ARBA" id="ARBA00022884"/>
    </source>
</evidence>
<dbReference type="InterPro" id="IPR014721">
    <property type="entry name" value="Ribsml_uS5_D2-typ_fold_subgr"/>
</dbReference>
<dbReference type="Gene3D" id="3.30.230.10">
    <property type="match status" value="1"/>
</dbReference>
<dbReference type="AlphaFoldDB" id="A0A1F6BNP7"/>
<organism evidence="8 9">
    <name type="scientific">Candidatus Jorgensenbacteria bacterium RIFCSPHIGHO2_02_FULL_45_20</name>
    <dbReference type="NCBI Taxonomy" id="1798470"/>
    <lineage>
        <taxon>Bacteria</taxon>
        <taxon>Candidatus Joergenseniibacteriota</taxon>
    </lineage>
</organism>
<dbReference type="GO" id="GO:0000049">
    <property type="term" value="F:tRNA binding"/>
    <property type="evidence" value="ECO:0007669"/>
    <property type="project" value="InterPro"/>
</dbReference>
<keyword evidence="3" id="KW-0540">Nuclease</keyword>
<dbReference type="EMBL" id="MFKJ01000018">
    <property type="protein sequence ID" value="OGG38531.1"/>
    <property type="molecule type" value="Genomic_DNA"/>
</dbReference>
<dbReference type="GO" id="GO:0004526">
    <property type="term" value="F:ribonuclease P activity"/>
    <property type="evidence" value="ECO:0007669"/>
    <property type="project" value="UniProtKB-UniRule"/>
</dbReference>
<accession>A0A1F6BNP7</accession>
<evidence type="ECO:0000313" key="9">
    <source>
        <dbReference type="Proteomes" id="UP000178825"/>
    </source>
</evidence>
<dbReference type="GO" id="GO:0008033">
    <property type="term" value="P:tRNA processing"/>
    <property type="evidence" value="ECO:0007669"/>
    <property type="project" value="UniProtKB-KW"/>
</dbReference>
<keyword evidence="2" id="KW-0819">tRNA processing</keyword>
<evidence type="ECO:0000256" key="7">
    <source>
        <dbReference type="NCBIfam" id="TIGR00188"/>
    </source>
</evidence>
<protein>
    <recommendedName>
        <fullName evidence="7">Ribonuclease P protein component</fullName>
        <ecNumber evidence="7">3.1.26.5</ecNumber>
    </recommendedName>
</protein>
<dbReference type="STRING" id="1798470.A3D55_03185"/>
<reference evidence="8 9" key="1">
    <citation type="journal article" date="2016" name="Nat. Commun.">
        <title>Thousands of microbial genomes shed light on interconnected biogeochemical processes in an aquifer system.</title>
        <authorList>
            <person name="Anantharaman K."/>
            <person name="Brown C.T."/>
            <person name="Hug L.A."/>
            <person name="Sharon I."/>
            <person name="Castelle C.J."/>
            <person name="Probst A.J."/>
            <person name="Thomas B.C."/>
            <person name="Singh A."/>
            <person name="Wilkins M.J."/>
            <person name="Karaoz U."/>
            <person name="Brodie E.L."/>
            <person name="Williams K.H."/>
            <person name="Hubbard S.S."/>
            <person name="Banfield J.F."/>
        </authorList>
    </citation>
    <scope>NUCLEOTIDE SEQUENCE [LARGE SCALE GENOMIC DNA]</scope>
</reference>
<evidence type="ECO:0000313" key="8">
    <source>
        <dbReference type="EMBL" id="OGG38531.1"/>
    </source>
</evidence>
<dbReference type="NCBIfam" id="TIGR00188">
    <property type="entry name" value="rnpA"/>
    <property type="match status" value="1"/>
</dbReference>
<sequence>MIYVENVSAKQKKKKNNTRFFSEKKNPLRQDGYTKKARERKKIAHGLGVPAFVKSPPNTPPLAARLFIIKRRATPSGKSARLFISIAKKDFSKASQRNLIKRRVRAIFRVTAKKFAGDSFYIYIKPGGKLLFKEIKAEIESYIKKTQKQ</sequence>
<evidence type="ECO:0000256" key="1">
    <source>
        <dbReference type="ARBA" id="ARBA00002663"/>
    </source>
</evidence>
<keyword evidence="4" id="KW-0255">Endonuclease</keyword>
<evidence type="ECO:0000256" key="4">
    <source>
        <dbReference type="ARBA" id="ARBA00022759"/>
    </source>
</evidence>
<gene>
    <name evidence="8" type="ORF">A3D55_03185</name>
</gene>
<dbReference type="InterPro" id="IPR000100">
    <property type="entry name" value="RNase_P"/>
</dbReference>
<evidence type="ECO:0000256" key="2">
    <source>
        <dbReference type="ARBA" id="ARBA00022694"/>
    </source>
</evidence>
<dbReference type="SUPFAM" id="SSF54211">
    <property type="entry name" value="Ribosomal protein S5 domain 2-like"/>
    <property type="match status" value="1"/>
</dbReference>
<name>A0A1F6BNP7_9BACT</name>
<comment type="caution">
    <text evidence="8">The sequence shown here is derived from an EMBL/GenBank/DDBJ whole genome shotgun (WGS) entry which is preliminary data.</text>
</comment>
<keyword evidence="5" id="KW-0378">Hydrolase</keyword>
<comment type="function">
    <text evidence="1">RNaseP catalyzes the removal of the 5'-leader sequence from pre-tRNA to produce the mature 5'-terminus. It can also cleave other RNA substrates such as 4.5S RNA. The protein component plays an auxiliary but essential role in vivo by binding to the 5'-leader sequence and broadening the substrate specificity of the ribozyme.</text>
</comment>
<dbReference type="Pfam" id="PF00825">
    <property type="entry name" value="Ribonuclease_P"/>
    <property type="match status" value="1"/>
</dbReference>
<dbReference type="Proteomes" id="UP000178825">
    <property type="component" value="Unassembled WGS sequence"/>
</dbReference>
<dbReference type="InterPro" id="IPR020539">
    <property type="entry name" value="RNase_P_CS"/>
</dbReference>
<keyword evidence="6" id="KW-0694">RNA-binding</keyword>
<dbReference type="InterPro" id="IPR020568">
    <property type="entry name" value="Ribosomal_Su5_D2-typ_SF"/>
</dbReference>
<evidence type="ECO:0000256" key="5">
    <source>
        <dbReference type="ARBA" id="ARBA00022801"/>
    </source>
</evidence>
<dbReference type="PROSITE" id="PS00648">
    <property type="entry name" value="RIBONUCLEASE_P"/>
    <property type="match status" value="1"/>
</dbReference>
<proteinExistence type="predicted"/>